<dbReference type="PROSITE" id="PS00211">
    <property type="entry name" value="ABC_TRANSPORTER_1"/>
    <property type="match status" value="1"/>
</dbReference>
<dbReference type="InterPro" id="IPR010230">
    <property type="entry name" value="FeS-cluster_ATPase_SufC"/>
</dbReference>
<evidence type="ECO:0000256" key="3">
    <source>
        <dbReference type="ARBA" id="ARBA00022840"/>
    </source>
</evidence>
<dbReference type="PROSITE" id="PS50893">
    <property type="entry name" value="ABC_TRANSPORTER_2"/>
    <property type="match status" value="1"/>
</dbReference>
<dbReference type="AlphaFoldDB" id="A0A6S6RSL0"/>
<keyword evidence="2" id="KW-0547">Nucleotide-binding</keyword>
<name>A0A6S6RSL0_9GAMM</name>
<dbReference type="NCBIfam" id="TIGR01978">
    <property type="entry name" value="sufC"/>
    <property type="match status" value="1"/>
</dbReference>
<comment type="caution">
    <text evidence="5">The sequence shown here is derived from an EMBL/GenBank/DDBJ whole genome shotgun (WGS) entry which is preliminary data.</text>
</comment>
<dbReference type="InterPro" id="IPR003593">
    <property type="entry name" value="AAA+_ATPase"/>
</dbReference>
<dbReference type="RefSeq" id="WP_183043033.1">
    <property type="nucleotide sequence ID" value="NZ_CACTJB010000003.1"/>
</dbReference>
<dbReference type="InterPro" id="IPR027417">
    <property type="entry name" value="P-loop_NTPase"/>
</dbReference>
<dbReference type="Proteomes" id="UP000560980">
    <property type="component" value="Unassembled WGS sequence"/>
</dbReference>
<gene>
    <name evidence="5" type="primary">sufC</name>
    <name evidence="5" type="ORF">SISI_0259</name>
</gene>
<feature type="domain" description="ABC transporter" evidence="4">
    <location>
        <begin position="2"/>
        <end position="245"/>
    </location>
</feature>
<dbReference type="GO" id="GO:0016887">
    <property type="term" value="F:ATP hydrolysis activity"/>
    <property type="evidence" value="ECO:0007669"/>
    <property type="project" value="InterPro"/>
</dbReference>
<proteinExistence type="inferred from homology"/>
<protein>
    <submittedName>
        <fullName evidence="5">Putative ATP-dependent transporter SufC</fullName>
        <ecNumber evidence="5">3.6.1.15</ecNumber>
    </submittedName>
</protein>
<dbReference type="SUPFAM" id="SSF52540">
    <property type="entry name" value="P-loop containing nucleoside triphosphate hydrolases"/>
    <property type="match status" value="1"/>
</dbReference>
<dbReference type="EC" id="3.6.1.15" evidence="5"/>
<evidence type="ECO:0000256" key="1">
    <source>
        <dbReference type="ARBA" id="ARBA00006216"/>
    </source>
</evidence>
<dbReference type="Gene3D" id="3.40.50.300">
    <property type="entry name" value="P-loop containing nucleotide triphosphate hydrolases"/>
    <property type="match status" value="1"/>
</dbReference>
<reference evidence="5 6" key="1">
    <citation type="submission" date="2019-12" db="EMBL/GenBank/DDBJ databases">
        <authorList>
            <person name="Santos-Garcia D."/>
            <person name="Santos-Garcia D."/>
            <person name="Santos-Garcia D."/>
        </authorList>
    </citation>
    <scope>NUCLEOTIDE SEQUENCE [LARGE SCALE GENOMIC DNA]</scope>
    <source>
        <strain evidence="5">SiSi</strain>
    </source>
</reference>
<keyword evidence="5" id="KW-0378">Hydrolase</keyword>
<comment type="similarity">
    <text evidence="1">Belongs to the ABC transporter superfamily. Ycf16 family.</text>
</comment>
<dbReference type="EMBL" id="CACTJB010000003">
    <property type="protein sequence ID" value="CAA3709759.1"/>
    <property type="molecule type" value="Genomic_DNA"/>
</dbReference>
<evidence type="ECO:0000313" key="5">
    <source>
        <dbReference type="EMBL" id="CAA3709759.1"/>
    </source>
</evidence>
<dbReference type="Pfam" id="PF00005">
    <property type="entry name" value="ABC_tran"/>
    <property type="match status" value="1"/>
</dbReference>
<dbReference type="SMART" id="SM00382">
    <property type="entry name" value="AAA"/>
    <property type="match status" value="1"/>
</dbReference>
<dbReference type="PANTHER" id="PTHR43204">
    <property type="entry name" value="ABC TRANSPORTER I FAMILY MEMBER 6, CHLOROPLASTIC"/>
    <property type="match status" value="1"/>
</dbReference>
<dbReference type="PANTHER" id="PTHR43204:SF1">
    <property type="entry name" value="ABC TRANSPORTER I FAMILY MEMBER 6, CHLOROPLASTIC"/>
    <property type="match status" value="1"/>
</dbReference>
<dbReference type="InterPro" id="IPR017871">
    <property type="entry name" value="ABC_transporter-like_CS"/>
</dbReference>
<sequence>MLKIENLNVNIKNNNILKSINIKIKTGELHVIMGPNGSGKSTLLSTLVGRENYKINNGKIFFNDINLSDMNIEERSKIGLFLSFQNAIEIAGVKNIYFLHTALNEKLKYLKQKKINILTMIKTIKKNMKYLKIEKKLLNRDVNENLSGGERKKNELLQMLMLKPKVALLDEIDSGLDIDSMKIVSNGIRLIKSNNCSIILITHYKRLLNYIEPNFIHILVNGKIIKSGDKNLINEIESFGYKKYV</sequence>
<evidence type="ECO:0000256" key="2">
    <source>
        <dbReference type="ARBA" id="ARBA00022741"/>
    </source>
</evidence>
<keyword evidence="3" id="KW-0067">ATP-binding</keyword>
<dbReference type="GO" id="GO:0005524">
    <property type="term" value="F:ATP binding"/>
    <property type="evidence" value="ECO:0007669"/>
    <property type="project" value="UniProtKB-KW"/>
</dbReference>
<organism evidence="5 6">
    <name type="scientific">Candidatus Portiera aleyrodidarum</name>
    <name type="common">primary endosymbiont of Bemisia tabaci</name>
    <dbReference type="NCBI Taxonomy" id="91844"/>
    <lineage>
        <taxon>Bacteria</taxon>
        <taxon>Pseudomonadati</taxon>
        <taxon>Pseudomonadota</taxon>
        <taxon>Gammaproteobacteria</taxon>
        <taxon>Candidatus Johnevansiales</taxon>
        <taxon>Candidatus Johnevansiaceae</taxon>
        <taxon>Candidatus Portiera</taxon>
    </lineage>
</organism>
<evidence type="ECO:0000313" key="6">
    <source>
        <dbReference type="Proteomes" id="UP000560980"/>
    </source>
</evidence>
<evidence type="ECO:0000259" key="4">
    <source>
        <dbReference type="PROSITE" id="PS50893"/>
    </source>
</evidence>
<dbReference type="InterPro" id="IPR003439">
    <property type="entry name" value="ABC_transporter-like_ATP-bd"/>
</dbReference>
<accession>A0A6S6RSL0</accession>
<dbReference type="CDD" id="cd03217">
    <property type="entry name" value="ABC_FeS_Assembly"/>
    <property type="match status" value="1"/>
</dbReference>